<name>J3NQD7_GAET3</name>
<evidence type="ECO:0000313" key="2">
    <source>
        <dbReference type="EMBL" id="EJT78393.1"/>
    </source>
</evidence>
<reference evidence="3" key="4">
    <citation type="journal article" date="2015" name="G3 (Bethesda)">
        <title>Genome sequences of three phytopathogenic species of the Magnaporthaceae family of fungi.</title>
        <authorList>
            <person name="Okagaki L.H."/>
            <person name="Nunes C.C."/>
            <person name="Sailsbery J."/>
            <person name="Clay B."/>
            <person name="Brown D."/>
            <person name="John T."/>
            <person name="Oh Y."/>
            <person name="Young N."/>
            <person name="Fitzgerald M."/>
            <person name="Haas B.J."/>
            <person name="Zeng Q."/>
            <person name="Young S."/>
            <person name="Adiconis X."/>
            <person name="Fan L."/>
            <person name="Levin J.Z."/>
            <person name="Mitchell T.K."/>
            <person name="Okubara P.A."/>
            <person name="Farman M.L."/>
            <person name="Kohn L.M."/>
            <person name="Birren B."/>
            <person name="Ma L.-J."/>
            <person name="Dean R.A."/>
        </authorList>
    </citation>
    <scope>NUCLEOTIDE SEQUENCE</scope>
    <source>
        <strain evidence="3">R3-111a-1</strain>
    </source>
</reference>
<dbReference type="eggNOG" id="ENOG502SRPQ">
    <property type="taxonomic scope" value="Eukaryota"/>
</dbReference>
<dbReference type="VEuPathDB" id="FungiDB:GGTG_03494"/>
<evidence type="ECO:0000313" key="3">
    <source>
        <dbReference type="EnsemblFungi" id="EJT78393"/>
    </source>
</evidence>
<reference evidence="2" key="2">
    <citation type="submission" date="2010-07" db="EMBL/GenBank/DDBJ databases">
        <authorList>
            <consortium name="The Broad Institute Genome Sequencing Platform"/>
            <consortium name="Broad Institute Genome Sequencing Center for Infectious Disease"/>
            <person name="Ma L.-J."/>
            <person name="Dead R."/>
            <person name="Young S."/>
            <person name="Zeng Q."/>
            <person name="Koehrsen M."/>
            <person name="Alvarado L."/>
            <person name="Berlin A."/>
            <person name="Chapman S.B."/>
            <person name="Chen Z."/>
            <person name="Freedman E."/>
            <person name="Gellesch M."/>
            <person name="Goldberg J."/>
            <person name="Griggs A."/>
            <person name="Gujja S."/>
            <person name="Heilman E.R."/>
            <person name="Heiman D."/>
            <person name="Hepburn T."/>
            <person name="Howarth C."/>
            <person name="Jen D."/>
            <person name="Larson L."/>
            <person name="Mehta T."/>
            <person name="Neiman D."/>
            <person name="Pearson M."/>
            <person name="Roberts A."/>
            <person name="Saif S."/>
            <person name="Shea T."/>
            <person name="Shenoy N."/>
            <person name="Sisk P."/>
            <person name="Stolte C."/>
            <person name="Sykes S."/>
            <person name="Walk T."/>
            <person name="White J."/>
            <person name="Yandava C."/>
            <person name="Haas B."/>
            <person name="Nusbaum C."/>
            <person name="Birren B."/>
        </authorList>
    </citation>
    <scope>NUCLEOTIDE SEQUENCE</scope>
    <source>
        <strain evidence="2">R3-111a-1</strain>
    </source>
</reference>
<dbReference type="STRING" id="644352.J3NQD7"/>
<evidence type="ECO:0000256" key="1">
    <source>
        <dbReference type="SAM" id="MobiDB-lite"/>
    </source>
</evidence>
<dbReference type="OrthoDB" id="5280464at2759"/>
<evidence type="ECO:0000313" key="4">
    <source>
        <dbReference type="Proteomes" id="UP000006039"/>
    </source>
</evidence>
<feature type="compositionally biased region" description="Low complexity" evidence="1">
    <location>
        <begin position="380"/>
        <end position="389"/>
    </location>
</feature>
<accession>J3NQD7</accession>
<dbReference type="EMBL" id="GL385396">
    <property type="protein sequence ID" value="EJT78393.1"/>
    <property type="molecule type" value="Genomic_DNA"/>
</dbReference>
<dbReference type="AlphaFoldDB" id="J3NQD7"/>
<protein>
    <recommendedName>
        <fullName evidence="5">F-box domain-containing protein</fullName>
    </recommendedName>
</protein>
<proteinExistence type="predicted"/>
<reference evidence="4" key="1">
    <citation type="submission" date="2010-07" db="EMBL/GenBank/DDBJ databases">
        <title>The genome sequence of Gaeumannomyces graminis var. tritici strain R3-111a-1.</title>
        <authorList>
            <consortium name="The Broad Institute Genome Sequencing Platform"/>
            <person name="Ma L.-J."/>
            <person name="Dead R."/>
            <person name="Young S."/>
            <person name="Zeng Q."/>
            <person name="Koehrsen M."/>
            <person name="Alvarado L."/>
            <person name="Berlin A."/>
            <person name="Chapman S.B."/>
            <person name="Chen Z."/>
            <person name="Freedman E."/>
            <person name="Gellesch M."/>
            <person name="Goldberg J."/>
            <person name="Griggs A."/>
            <person name="Gujja S."/>
            <person name="Heilman E.R."/>
            <person name="Heiman D."/>
            <person name="Hepburn T."/>
            <person name="Howarth C."/>
            <person name="Jen D."/>
            <person name="Larson L."/>
            <person name="Mehta T."/>
            <person name="Neiman D."/>
            <person name="Pearson M."/>
            <person name="Roberts A."/>
            <person name="Saif S."/>
            <person name="Shea T."/>
            <person name="Shenoy N."/>
            <person name="Sisk P."/>
            <person name="Stolte C."/>
            <person name="Sykes S."/>
            <person name="Walk T."/>
            <person name="White J."/>
            <person name="Yandava C."/>
            <person name="Haas B."/>
            <person name="Nusbaum C."/>
            <person name="Birren B."/>
        </authorList>
    </citation>
    <scope>NUCLEOTIDE SEQUENCE [LARGE SCALE GENOMIC DNA]</scope>
    <source>
        <strain evidence="4">R3-111a-1</strain>
    </source>
</reference>
<reference evidence="2" key="3">
    <citation type="submission" date="2010-09" db="EMBL/GenBank/DDBJ databases">
        <title>Annotation of Gaeumannomyces graminis var. tritici R3-111a-1.</title>
        <authorList>
            <consortium name="The Broad Institute Genome Sequencing Platform"/>
            <person name="Ma L.-J."/>
            <person name="Dead R."/>
            <person name="Young S.K."/>
            <person name="Zeng Q."/>
            <person name="Gargeya S."/>
            <person name="Fitzgerald M."/>
            <person name="Haas B."/>
            <person name="Abouelleil A."/>
            <person name="Alvarado L."/>
            <person name="Arachchi H.M."/>
            <person name="Berlin A."/>
            <person name="Brown A."/>
            <person name="Chapman S.B."/>
            <person name="Chen Z."/>
            <person name="Dunbar C."/>
            <person name="Freedman E."/>
            <person name="Gearin G."/>
            <person name="Gellesch M."/>
            <person name="Goldberg J."/>
            <person name="Griggs A."/>
            <person name="Gujja S."/>
            <person name="Heiman D."/>
            <person name="Howarth C."/>
            <person name="Larson L."/>
            <person name="Lui A."/>
            <person name="MacDonald P.J.P."/>
            <person name="Mehta T."/>
            <person name="Montmayeur A."/>
            <person name="Murphy C."/>
            <person name="Neiman D."/>
            <person name="Pearson M."/>
            <person name="Priest M."/>
            <person name="Roberts A."/>
            <person name="Saif S."/>
            <person name="Shea T."/>
            <person name="Shenoy N."/>
            <person name="Sisk P."/>
            <person name="Stolte C."/>
            <person name="Sykes S."/>
            <person name="Yandava C."/>
            <person name="Wortman J."/>
            <person name="Nusbaum C."/>
            <person name="Birren B."/>
        </authorList>
    </citation>
    <scope>NUCLEOTIDE SEQUENCE</scope>
    <source>
        <strain evidence="2">R3-111a-1</strain>
    </source>
</reference>
<evidence type="ECO:0008006" key="5">
    <source>
        <dbReference type="Google" id="ProtNLM"/>
    </source>
</evidence>
<sequence>MSAPTSSGLLAGEAPQKYSIFSPSTPVELVVEILSLLEKLDDLRNLILTCRYVHEVWKAQSSIIIWSVGQRAIAGFKEALEAVRATEMVKTALVRNLMPPTIDPETLCGAQNRPTAAELGTVVQFQHLVKCLEEIYRKGSYLPRMWLNRRQDGRSGTEPKNLPATDDEWERNYRGPFSRAIYRLLLAGAVLTPPHLRLLTDSSAGIPLKARDDLPDGLKGYISKQWQGDEAYSHTVLTRLAPFLQQVDAYNFPAGFEEQESLYGPLVDWMVPKRKANSIDMEPSVVETIRMAVAFHVLELAICNEDGSRTNDRTWCDPQAVSGLPKRVTVFIPGVHKLEEIALPADPKQCGLRLVSVQEPSAWGECGGKQDLEHSRDAVGDNQDQGGAQQADGAVLDAFRALDIAELKDRLFGRVGLNSYPLFQSSSGDEPFEQAPPPQVHFLAFALRRHFQMRISAAFFDAFTTEYLEFMTEGCFFSENWTWPEMETEEDEDVACRPEPDLYAIVASIFPMIAAEDADLRPCELSPIHYEGCPKRCSRSRWSGW</sequence>
<dbReference type="RefSeq" id="XP_009219538.1">
    <property type="nucleotide sequence ID" value="XM_009221274.1"/>
</dbReference>
<keyword evidence="4" id="KW-1185">Reference proteome</keyword>
<organism evidence="2">
    <name type="scientific">Gaeumannomyces tritici (strain R3-111a-1)</name>
    <name type="common">Wheat and barley take-all root rot fungus</name>
    <name type="synonym">Gaeumannomyces graminis var. tritici</name>
    <dbReference type="NCBI Taxonomy" id="644352"/>
    <lineage>
        <taxon>Eukaryota</taxon>
        <taxon>Fungi</taxon>
        <taxon>Dikarya</taxon>
        <taxon>Ascomycota</taxon>
        <taxon>Pezizomycotina</taxon>
        <taxon>Sordariomycetes</taxon>
        <taxon>Sordariomycetidae</taxon>
        <taxon>Magnaporthales</taxon>
        <taxon>Magnaporthaceae</taxon>
        <taxon>Gaeumannomyces</taxon>
    </lineage>
</organism>
<dbReference type="Proteomes" id="UP000006039">
    <property type="component" value="Unassembled WGS sequence"/>
</dbReference>
<feature type="region of interest" description="Disordered" evidence="1">
    <location>
        <begin position="365"/>
        <end position="389"/>
    </location>
</feature>
<dbReference type="EnsemblFungi" id="EJT78393">
    <property type="protein sequence ID" value="EJT78393"/>
    <property type="gene ID" value="GGTG_03494"/>
</dbReference>
<dbReference type="GeneID" id="20343952"/>
<dbReference type="HOGENOM" id="CLU_027085_0_0_1"/>
<gene>
    <name evidence="3" type="primary">20343952</name>
    <name evidence="2" type="ORF">GGTG_03494</name>
</gene>
<feature type="compositionally biased region" description="Basic and acidic residues" evidence="1">
    <location>
        <begin position="368"/>
        <end position="379"/>
    </location>
</feature>
<reference evidence="3" key="5">
    <citation type="submission" date="2018-04" db="UniProtKB">
        <authorList>
            <consortium name="EnsemblFungi"/>
        </authorList>
    </citation>
    <scope>IDENTIFICATION</scope>
    <source>
        <strain evidence="3">R3-111a-1</strain>
    </source>
</reference>